<dbReference type="PANTHER" id="PTHR43425">
    <property type="entry name" value="OXYGEN-INSENSITIVE NADPH NITROREDUCTASE"/>
    <property type="match status" value="1"/>
</dbReference>
<evidence type="ECO:0000256" key="2">
    <source>
        <dbReference type="ARBA" id="ARBA00022630"/>
    </source>
</evidence>
<dbReference type="AlphaFoldDB" id="A0A1H0RIL2"/>
<keyword evidence="9" id="KW-1185">Reference proteome</keyword>
<evidence type="ECO:0000313" key="10">
    <source>
        <dbReference type="Proteomes" id="UP000585258"/>
    </source>
</evidence>
<evidence type="ECO:0000256" key="1">
    <source>
        <dbReference type="ARBA" id="ARBA00008366"/>
    </source>
</evidence>
<dbReference type="RefSeq" id="WP_089968189.1">
    <property type="nucleotide sequence ID" value="NZ_FNJM01000003.1"/>
</dbReference>
<dbReference type="STRING" id="94869.SAMN04488529_103211"/>
<dbReference type="Gene3D" id="3.40.109.10">
    <property type="entry name" value="NADH Oxidase"/>
    <property type="match status" value="1"/>
</dbReference>
<keyword evidence="2 5" id="KW-0285">Flavoprotein</keyword>
<dbReference type="EC" id="1.5.1.38" evidence="7"/>
<keyword evidence="5" id="KW-0521">NADP</keyword>
<evidence type="ECO:0000313" key="8">
    <source>
        <dbReference type="EMBL" id="SDP29377.1"/>
    </source>
</evidence>
<dbReference type="OrthoDB" id="9775805at2"/>
<sequence length="246" mass="27307">MNKTIKTLLDHRSIRKYSSKKIEDKELEYILKSAQAAANSINGQSVSIIVVKDVDRKNKLAELAGNQGYISEAPVFLVFCMDFNRTNKASEKVGVKQAAVDSQEANIVGGIDTGLAMGNAITAAESLGLGTVCIGGVRRNPEEVIELLELPKYVFPLAGLVIGHAEEKPEQKQRFPMEVVVSQETYKEITDDQLEEYDRLISNYLSERTGGKDKSSWSERVSGVYQHVYFPKVKEALEKQGFTSEK</sequence>
<keyword evidence="4 5" id="KW-0560">Oxidoreductase</keyword>
<reference evidence="7 10" key="2">
    <citation type="submission" date="2020-08" db="EMBL/GenBank/DDBJ databases">
        <title>Clostridia isolated from Swiss meat.</title>
        <authorList>
            <person name="Wambui J."/>
            <person name="Stevens M.J.A."/>
            <person name="Stephan R."/>
        </authorList>
    </citation>
    <scope>NUCLEOTIDE SEQUENCE [LARGE SCALE GENOMIC DNA]</scope>
    <source>
        <strain evidence="7 10">CM001</strain>
    </source>
</reference>
<evidence type="ECO:0000313" key="7">
    <source>
        <dbReference type="EMBL" id="MBB6715234.1"/>
    </source>
</evidence>
<dbReference type="PIRSF" id="PIRSF005426">
    <property type="entry name" value="Frp"/>
    <property type="match status" value="1"/>
</dbReference>
<protein>
    <submittedName>
        <fullName evidence="8">FMN reductase [NAD(P)H]</fullName>
    </submittedName>
    <submittedName>
        <fullName evidence="7">Oxygen-insensitive NADPH nitroreductase</fullName>
        <ecNumber evidence="7">1.5.1.38</ecNumber>
    </submittedName>
</protein>
<dbReference type="InterPro" id="IPR029479">
    <property type="entry name" value="Nitroreductase"/>
</dbReference>
<reference evidence="8 9" key="1">
    <citation type="submission" date="2016-10" db="EMBL/GenBank/DDBJ databases">
        <authorList>
            <person name="de Groot N.N."/>
        </authorList>
    </citation>
    <scope>NUCLEOTIDE SEQUENCE [LARGE SCALE GENOMIC DNA]</scope>
    <source>
        <strain evidence="8 9">DSM 12272</strain>
    </source>
</reference>
<dbReference type="EMBL" id="JACKWY010000005">
    <property type="protein sequence ID" value="MBB6715234.1"/>
    <property type="molecule type" value="Genomic_DNA"/>
</dbReference>
<feature type="domain" description="Nitroreductase" evidence="6">
    <location>
        <begin position="10"/>
        <end position="164"/>
    </location>
</feature>
<dbReference type="Pfam" id="PF00881">
    <property type="entry name" value="Nitroreductase"/>
    <property type="match status" value="1"/>
</dbReference>
<keyword evidence="3 5" id="KW-0288">FMN</keyword>
<organism evidence="8 9">
    <name type="scientific">Clostridium gasigenes</name>
    <dbReference type="NCBI Taxonomy" id="94869"/>
    <lineage>
        <taxon>Bacteria</taxon>
        <taxon>Bacillati</taxon>
        <taxon>Bacillota</taxon>
        <taxon>Clostridia</taxon>
        <taxon>Eubacteriales</taxon>
        <taxon>Clostridiaceae</taxon>
        <taxon>Clostridium</taxon>
    </lineage>
</organism>
<evidence type="ECO:0000256" key="3">
    <source>
        <dbReference type="ARBA" id="ARBA00022643"/>
    </source>
</evidence>
<proteinExistence type="inferred from homology"/>
<accession>A0A1H0RIL2</accession>
<dbReference type="PANTHER" id="PTHR43425:SF2">
    <property type="entry name" value="OXYGEN-INSENSITIVE NADPH NITROREDUCTASE"/>
    <property type="match status" value="1"/>
</dbReference>
<comment type="similarity">
    <text evidence="1 5">Belongs to the flavin oxidoreductase frp family.</text>
</comment>
<evidence type="ECO:0000259" key="6">
    <source>
        <dbReference type="Pfam" id="PF00881"/>
    </source>
</evidence>
<dbReference type="InterPro" id="IPR016446">
    <property type="entry name" value="Flavin_OxRdtase_Frp"/>
</dbReference>
<evidence type="ECO:0000313" key="9">
    <source>
        <dbReference type="Proteomes" id="UP000198597"/>
    </source>
</evidence>
<dbReference type="Proteomes" id="UP000198597">
    <property type="component" value="Unassembled WGS sequence"/>
</dbReference>
<name>A0A1H0RIL2_9CLOT</name>
<gene>
    <name evidence="7" type="primary">nfsA</name>
    <name evidence="7" type="ORF">H7E68_10890</name>
    <name evidence="8" type="ORF">SAMN04488529_103211</name>
</gene>
<dbReference type="CDD" id="cd02146">
    <property type="entry name" value="NfsA-like"/>
    <property type="match status" value="1"/>
</dbReference>
<evidence type="ECO:0000256" key="5">
    <source>
        <dbReference type="PIRNR" id="PIRNR005426"/>
    </source>
</evidence>
<dbReference type="NCBIfam" id="NF008033">
    <property type="entry name" value="PRK10765.1"/>
    <property type="match status" value="1"/>
</dbReference>
<dbReference type="Proteomes" id="UP000585258">
    <property type="component" value="Unassembled WGS sequence"/>
</dbReference>
<dbReference type="SUPFAM" id="SSF55469">
    <property type="entry name" value="FMN-dependent nitroreductase-like"/>
    <property type="match status" value="1"/>
</dbReference>
<dbReference type="EMBL" id="FNJM01000003">
    <property type="protein sequence ID" value="SDP29377.1"/>
    <property type="molecule type" value="Genomic_DNA"/>
</dbReference>
<dbReference type="GO" id="GO:0052873">
    <property type="term" value="F:FMN reductase (NADPH) activity"/>
    <property type="evidence" value="ECO:0007669"/>
    <property type="project" value="UniProtKB-EC"/>
</dbReference>
<dbReference type="InterPro" id="IPR000415">
    <property type="entry name" value="Nitroreductase-like"/>
</dbReference>
<evidence type="ECO:0000256" key="4">
    <source>
        <dbReference type="ARBA" id="ARBA00023002"/>
    </source>
</evidence>